<dbReference type="InterPro" id="IPR030224">
    <property type="entry name" value="Sla2_fam"/>
</dbReference>
<dbReference type="InterPro" id="IPR011417">
    <property type="entry name" value="ANTH_dom"/>
</dbReference>
<feature type="domain" description="AP180 N-terminal homology (ANTH)" evidence="1">
    <location>
        <begin position="2"/>
        <end position="164"/>
    </location>
</feature>
<keyword evidence="3" id="KW-1185">Reference proteome</keyword>
<dbReference type="AlphaFoldDB" id="A0A8E0RPM7"/>
<organism evidence="2 3">
    <name type="scientific">Fasciolopsis buskii</name>
    <dbReference type="NCBI Taxonomy" id="27845"/>
    <lineage>
        <taxon>Eukaryota</taxon>
        <taxon>Metazoa</taxon>
        <taxon>Spiralia</taxon>
        <taxon>Lophotrochozoa</taxon>
        <taxon>Platyhelminthes</taxon>
        <taxon>Trematoda</taxon>
        <taxon>Digenea</taxon>
        <taxon>Plagiorchiida</taxon>
        <taxon>Echinostomata</taxon>
        <taxon>Echinostomatoidea</taxon>
        <taxon>Fasciolidae</taxon>
        <taxon>Fasciolopsis</taxon>
    </lineage>
</organism>
<dbReference type="GO" id="GO:0043325">
    <property type="term" value="F:phosphatidylinositol-3,4-bisphosphate binding"/>
    <property type="evidence" value="ECO:0007669"/>
    <property type="project" value="TreeGrafter"/>
</dbReference>
<dbReference type="GO" id="GO:0030864">
    <property type="term" value="C:cortical actin cytoskeleton"/>
    <property type="evidence" value="ECO:0007669"/>
    <property type="project" value="TreeGrafter"/>
</dbReference>
<comment type="caution">
    <text evidence="2">The sequence shown here is derived from an EMBL/GenBank/DDBJ whole genome shotgun (WGS) entry which is preliminary data.</text>
</comment>
<evidence type="ECO:0000259" key="1">
    <source>
        <dbReference type="Pfam" id="PF07651"/>
    </source>
</evidence>
<dbReference type="GO" id="GO:0035615">
    <property type="term" value="F:clathrin adaptor activity"/>
    <property type="evidence" value="ECO:0007669"/>
    <property type="project" value="TreeGrafter"/>
</dbReference>
<dbReference type="PANTHER" id="PTHR10407:SF15">
    <property type="entry name" value="HUNTINGTIN INTERACTING PROTEIN 1"/>
    <property type="match status" value="1"/>
</dbReference>
<dbReference type="PANTHER" id="PTHR10407">
    <property type="entry name" value="HUNTINGTIN INTERACTING PROTEIN 1"/>
    <property type="match status" value="1"/>
</dbReference>
<dbReference type="Proteomes" id="UP000728185">
    <property type="component" value="Unassembled WGS sequence"/>
</dbReference>
<reference evidence="2" key="1">
    <citation type="submission" date="2019-05" db="EMBL/GenBank/DDBJ databases">
        <title>Annotation for the trematode Fasciolopsis buski.</title>
        <authorList>
            <person name="Choi Y.-J."/>
        </authorList>
    </citation>
    <scope>NUCLEOTIDE SEQUENCE</scope>
    <source>
        <strain evidence="2">HT</strain>
        <tissue evidence="2">Whole worm</tissue>
    </source>
</reference>
<evidence type="ECO:0000313" key="2">
    <source>
        <dbReference type="EMBL" id="KAA0187048.1"/>
    </source>
</evidence>
<dbReference type="GO" id="GO:0051015">
    <property type="term" value="F:actin filament binding"/>
    <property type="evidence" value="ECO:0007669"/>
    <property type="project" value="TreeGrafter"/>
</dbReference>
<evidence type="ECO:0000313" key="3">
    <source>
        <dbReference type="Proteomes" id="UP000728185"/>
    </source>
</evidence>
<proteinExistence type="predicted"/>
<name>A0A8E0RPM7_9TREM</name>
<dbReference type="GO" id="GO:0006897">
    <property type="term" value="P:endocytosis"/>
    <property type="evidence" value="ECO:0007669"/>
    <property type="project" value="InterPro"/>
</dbReference>
<dbReference type="GO" id="GO:0080025">
    <property type="term" value="F:phosphatidylinositol-3,5-bisphosphate binding"/>
    <property type="evidence" value="ECO:0007669"/>
    <property type="project" value="TreeGrafter"/>
</dbReference>
<dbReference type="Pfam" id="PF07651">
    <property type="entry name" value="ANTH"/>
    <property type="match status" value="1"/>
</dbReference>
<dbReference type="GO" id="GO:0048268">
    <property type="term" value="P:clathrin coat assembly"/>
    <property type="evidence" value="ECO:0007669"/>
    <property type="project" value="TreeGrafter"/>
</dbReference>
<sequence>DSCTNTYGYPLENYFNFITRRLRLHRKYGILPGNLELQPRDLSTALNSAPDHLFTFCVDLMDMLEEVLKFQEVILDSFGGAPFAAFSPVGQCRLAPVLLCIQDGAALYDLIVHVLFKLHDVLDSSMLLGHRQRFDELHQSLSKFFDLVSRMQQLKSFVDIPTLSLVGLLCLWICV</sequence>
<protein>
    <submittedName>
        <fullName evidence="2">Huntington inteteracting protein</fullName>
    </submittedName>
</protein>
<dbReference type="GO" id="GO:0007015">
    <property type="term" value="P:actin filament organization"/>
    <property type="evidence" value="ECO:0007669"/>
    <property type="project" value="TreeGrafter"/>
</dbReference>
<dbReference type="OrthoDB" id="8178130at2759"/>
<accession>A0A8E0RPM7</accession>
<gene>
    <name evidence="2" type="ORF">FBUS_02006</name>
</gene>
<feature type="non-terminal residue" evidence="2">
    <location>
        <position position="1"/>
    </location>
</feature>
<dbReference type="GO" id="GO:0030136">
    <property type="term" value="C:clathrin-coated vesicle"/>
    <property type="evidence" value="ECO:0007669"/>
    <property type="project" value="TreeGrafter"/>
</dbReference>
<dbReference type="EMBL" id="LUCM01009396">
    <property type="protein sequence ID" value="KAA0187048.1"/>
    <property type="molecule type" value="Genomic_DNA"/>
</dbReference>
<dbReference type="GO" id="GO:0032051">
    <property type="term" value="F:clathrin light chain binding"/>
    <property type="evidence" value="ECO:0007669"/>
    <property type="project" value="TreeGrafter"/>
</dbReference>